<dbReference type="AlphaFoldDB" id="I2GJZ7"/>
<evidence type="ECO:0000313" key="3">
    <source>
        <dbReference type="Proteomes" id="UP000009309"/>
    </source>
</evidence>
<dbReference type="RefSeq" id="WP_009282802.1">
    <property type="nucleotide sequence ID" value="NZ_CAIT01000006.1"/>
</dbReference>
<dbReference type="Proteomes" id="UP000009309">
    <property type="component" value="Unassembled WGS sequence"/>
</dbReference>
<reference evidence="2 3" key="1">
    <citation type="journal article" date="2012" name="J. Bacteriol.">
        <title>Genome Sequence of the Filamentous Bacterium Fibrisoma limi BUZ 3T.</title>
        <authorList>
            <person name="Filippini M."/>
            <person name="Qi W."/>
            <person name="Jaenicke S."/>
            <person name="Goesmann A."/>
            <person name="Smits T.H."/>
            <person name="Bagheri H.C."/>
        </authorList>
    </citation>
    <scope>NUCLEOTIDE SEQUENCE [LARGE SCALE GENOMIC DNA]</scope>
    <source>
        <strain evidence="3">BUZ 3T</strain>
    </source>
</reference>
<comment type="caution">
    <text evidence="2">The sequence shown here is derived from an EMBL/GenBank/DDBJ whole genome shotgun (WGS) entry which is preliminary data.</text>
</comment>
<evidence type="ECO:0000256" key="1">
    <source>
        <dbReference type="SAM" id="SignalP"/>
    </source>
</evidence>
<keyword evidence="3" id="KW-1185">Reference proteome</keyword>
<dbReference type="OrthoDB" id="952712at2"/>
<sequence length="180" mass="19929">MKKYLAYSLLVAVLFGNSGAGCGNKNEDDPQPTHMQTLIGRWEAIRANYEITEHNGTVKNTGPELKSNGTIIIWEFFSDGRLKATGNTNPGRAMESREVRWELNVTRLDGKTIDMGTLKIIGDEERELAKELGQTGDLTYNIEAGIPTGGSNLATMFLSVDVTKVGPYKKNILTYTYHKL</sequence>
<gene>
    <name evidence="2" type="ORF">BN8_03370</name>
</gene>
<feature type="chain" id="PRO_5003659961" description="Lipocalin-like domain-containing protein" evidence="1">
    <location>
        <begin position="21"/>
        <end position="180"/>
    </location>
</feature>
<accession>I2GJZ7</accession>
<dbReference type="eggNOG" id="ENOG5033VTC">
    <property type="taxonomic scope" value="Bacteria"/>
</dbReference>
<protein>
    <recommendedName>
        <fullName evidence="4">Lipocalin-like domain-containing protein</fullName>
    </recommendedName>
</protein>
<dbReference type="PROSITE" id="PS51257">
    <property type="entry name" value="PROKAR_LIPOPROTEIN"/>
    <property type="match status" value="1"/>
</dbReference>
<evidence type="ECO:0000313" key="2">
    <source>
        <dbReference type="EMBL" id="CCH54222.1"/>
    </source>
</evidence>
<feature type="signal peptide" evidence="1">
    <location>
        <begin position="1"/>
        <end position="20"/>
    </location>
</feature>
<name>I2GJZ7_9BACT</name>
<dbReference type="EMBL" id="CAIT01000006">
    <property type="protein sequence ID" value="CCH54222.1"/>
    <property type="molecule type" value="Genomic_DNA"/>
</dbReference>
<proteinExistence type="predicted"/>
<dbReference type="STRING" id="1185876.BN8_03370"/>
<evidence type="ECO:0008006" key="4">
    <source>
        <dbReference type="Google" id="ProtNLM"/>
    </source>
</evidence>
<organism evidence="2 3">
    <name type="scientific">Fibrisoma limi BUZ 3</name>
    <dbReference type="NCBI Taxonomy" id="1185876"/>
    <lineage>
        <taxon>Bacteria</taxon>
        <taxon>Pseudomonadati</taxon>
        <taxon>Bacteroidota</taxon>
        <taxon>Cytophagia</taxon>
        <taxon>Cytophagales</taxon>
        <taxon>Spirosomataceae</taxon>
        <taxon>Fibrisoma</taxon>
    </lineage>
</organism>
<keyword evidence="1" id="KW-0732">Signal</keyword>